<organism evidence="1 2">
    <name type="scientific">Spodoptera exigua</name>
    <name type="common">Beet armyworm</name>
    <name type="synonym">Noctua fulgens</name>
    <dbReference type="NCBI Taxonomy" id="7107"/>
    <lineage>
        <taxon>Eukaryota</taxon>
        <taxon>Metazoa</taxon>
        <taxon>Ecdysozoa</taxon>
        <taxon>Arthropoda</taxon>
        <taxon>Hexapoda</taxon>
        <taxon>Insecta</taxon>
        <taxon>Pterygota</taxon>
        <taxon>Neoptera</taxon>
        <taxon>Endopterygota</taxon>
        <taxon>Lepidoptera</taxon>
        <taxon>Glossata</taxon>
        <taxon>Ditrysia</taxon>
        <taxon>Noctuoidea</taxon>
        <taxon>Noctuidae</taxon>
        <taxon>Amphipyrinae</taxon>
        <taxon>Spodoptera</taxon>
    </lineage>
</organism>
<proteinExistence type="predicted"/>
<dbReference type="AlphaFoldDB" id="A0A835L4R1"/>
<feature type="non-terminal residue" evidence="1">
    <location>
        <position position="157"/>
    </location>
</feature>
<dbReference type="InterPro" id="IPR036880">
    <property type="entry name" value="Kunitz_BPTI_sf"/>
</dbReference>
<name>A0A835L4R1_SPOEX</name>
<sequence length="157" mass="18209">PPQYCLAPFNHSDCKLPPRQVFAYYKPGSRCELEVWRGCPTLNKFDNEYQCSMNCIFRSRKVVEPTQPIDGQCNDKTQIVYTHVDGYCIQAEWGGCATYNKFDTKAECIEKCHAEDEYDSNYDSFEVNERLQDINDLLKYIIEEADIVRPCYATASK</sequence>
<dbReference type="GO" id="GO:0004867">
    <property type="term" value="F:serine-type endopeptidase inhibitor activity"/>
    <property type="evidence" value="ECO:0007669"/>
    <property type="project" value="InterPro"/>
</dbReference>
<accession>A0A835L4R1</accession>
<dbReference type="EMBL" id="JACKWZ010000090">
    <property type="protein sequence ID" value="KAF9416438.1"/>
    <property type="molecule type" value="Genomic_DNA"/>
</dbReference>
<dbReference type="Gene3D" id="4.10.410.10">
    <property type="entry name" value="Pancreatic trypsin inhibitor Kunitz domain"/>
    <property type="match status" value="1"/>
</dbReference>
<dbReference type="SUPFAM" id="SSF57362">
    <property type="entry name" value="BPTI-like"/>
    <property type="match status" value="2"/>
</dbReference>
<evidence type="ECO:0008006" key="3">
    <source>
        <dbReference type="Google" id="ProtNLM"/>
    </source>
</evidence>
<comment type="caution">
    <text evidence="1">The sequence shown here is derived from an EMBL/GenBank/DDBJ whole genome shotgun (WGS) entry which is preliminary data.</text>
</comment>
<gene>
    <name evidence="1" type="ORF">HW555_006199</name>
</gene>
<evidence type="ECO:0000313" key="1">
    <source>
        <dbReference type="EMBL" id="KAF9416438.1"/>
    </source>
</evidence>
<keyword evidence="2" id="KW-1185">Reference proteome</keyword>
<reference evidence="1" key="1">
    <citation type="submission" date="2020-08" db="EMBL/GenBank/DDBJ databases">
        <title>Spodoptera exigua strain:BAW_Kor-Di-RS1 Genome sequencing and assembly.</title>
        <authorList>
            <person name="Kim J."/>
            <person name="Nam H.Y."/>
            <person name="Kwon M."/>
            <person name="Choi J.H."/>
            <person name="Cho S.R."/>
            <person name="Kim G.-H."/>
        </authorList>
    </citation>
    <scope>NUCLEOTIDE SEQUENCE</scope>
    <source>
        <strain evidence="1">BAW_Kor-Di-RS1</strain>
        <tissue evidence="1">Whole-body</tissue>
    </source>
</reference>
<protein>
    <recommendedName>
        <fullName evidence="3">BPTI/Kunitz inhibitor domain-containing protein</fullName>
    </recommendedName>
</protein>
<evidence type="ECO:0000313" key="2">
    <source>
        <dbReference type="Proteomes" id="UP000648187"/>
    </source>
</evidence>
<dbReference type="Proteomes" id="UP000648187">
    <property type="component" value="Unassembled WGS sequence"/>
</dbReference>